<dbReference type="RefSeq" id="XP_022830388.1">
    <property type="nucleotide sequence ID" value="XM_022974620.1"/>
</dbReference>
<name>A0A9J7EG10_SPOLT</name>
<organism evidence="1 2">
    <name type="scientific">Spodoptera litura</name>
    <name type="common">Asian cotton leafworm</name>
    <dbReference type="NCBI Taxonomy" id="69820"/>
    <lineage>
        <taxon>Eukaryota</taxon>
        <taxon>Metazoa</taxon>
        <taxon>Ecdysozoa</taxon>
        <taxon>Arthropoda</taxon>
        <taxon>Hexapoda</taxon>
        <taxon>Insecta</taxon>
        <taxon>Pterygota</taxon>
        <taxon>Neoptera</taxon>
        <taxon>Endopterygota</taxon>
        <taxon>Lepidoptera</taxon>
        <taxon>Glossata</taxon>
        <taxon>Ditrysia</taxon>
        <taxon>Noctuoidea</taxon>
        <taxon>Noctuidae</taxon>
        <taxon>Amphipyrinae</taxon>
        <taxon>Spodoptera</taxon>
    </lineage>
</organism>
<dbReference type="KEGG" id="sliu:111359161"/>
<protein>
    <submittedName>
        <fullName evidence="2">Uncharacterized protein LOC111359161</fullName>
    </submittedName>
</protein>
<dbReference type="GeneID" id="111359161"/>
<dbReference type="OrthoDB" id="7482056at2759"/>
<accession>A0A9J7EG10</accession>
<sequence>MNSSYDDIYIMDLDIEEFPNLSDMLPTLTKKTSLDYENIPGVIVKNLSIDLDKINIKKFKKKITKIADFMGKNDPTLNASRRQATIKSKNWYNERDGYTFLVKRKILDVMLQVLYMARHKVKPIQKSKYFNNKGWVYRIAFLYQRLKVIYKRILRRYLFVATAKITYIWEHLRSHWRLIDYHVLFDHTFRVLSKIHDIHKSHVKHLENLGQPKSSQK</sequence>
<gene>
    <name evidence="2" type="primary">LOC111359161</name>
</gene>
<proteinExistence type="predicted"/>
<keyword evidence="1" id="KW-1185">Reference proteome</keyword>
<evidence type="ECO:0000313" key="2">
    <source>
        <dbReference type="RefSeq" id="XP_022830388.1"/>
    </source>
</evidence>
<evidence type="ECO:0000313" key="1">
    <source>
        <dbReference type="Proteomes" id="UP000301870"/>
    </source>
</evidence>
<reference evidence="2" key="1">
    <citation type="submission" date="2025-08" db="UniProtKB">
        <authorList>
            <consortium name="RefSeq"/>
        </authorList>
    </citation>
    <scope>IDENTIFICATION</scope>
    <source>
        <strain evidence="2">Ishihara</strain>
        <tissue evidence="2">Whole body</tissue>
    </source>
</reference>
<dbReference type="AlphaFoldDB" id="A0A9J7EG10"/>
<dbReference type="Proteomes" id="UP000301870">
    <property type="component" value="Chromosome 28"/>
</dbReference>